<dbReference type="Gene3D" id="1.10.287.130">
    <property type="match status" value="1"/>
</dbReference>
<dbReference type="GO" id="GO:0005886">
    <property type="term" value="C:plasma membrane"/>
    <property type="evidence" value="ECO:0007669"/>
    <property type="project" value="UniProtKB-SubCell"/>
</dbReference>
<dbReference type="InterPro" id="IPR001789">
    <property type="entry name" value="Sig_transdc_resp-reg_receiver"/>
</dbReference>
<dbReference type="Pfam" id="PF00072">
    <property type="entry name" value="Response_reg"/>
    <property type="match status" value="1"/>
</dbReference>
<dbReference type="EMBL" id="JACORU010000019">
    <property type="protein sequence ID" value="MBC5768571.1"/>
    <property type="molecule type" value="Genomic_DNA"/>
</dbReference>
<evidence type="ECO:0000256" key="2">
    <source>
        <dbReference type="ARBA" id="ARBA00004429"/>
    </source>
</evidence>
<dbReference type="InterPro" id="IPR003661">
    <property type="entry name" value="HisK_dim/P_dom"/>
</dbReference>
<keyword evidence="14" id="KW-1185">Reference proteome</keyword>
<dbReference type="InterPro" id="IPR036890">
    <property type="entry name" value="HATPase_C_sf"/>
</dbReference>
<feature type="modified residue" description="4-aspartylphosphate" evidence="9">
    <location>
        <position position="470"/>
    </location>
</feature>
<dbReference type="FunFam" id="3.30.565.10:FF:000006">
    <property type="entry name" value="Sensor histidine kinase WalK"/>
    <property type="match status" value="1"/>
</dbReference>
<comment type="catalytic activity">
    <reaction evidence="1">
        <text>ATP + protein L-histidine = ADP + protein N-phospho-L-histidine.</text>
        <dbReference type="EC" id="2.7.13.3"/>
    </reaction>
</comment>
<dbReference type="PANTHER" id="PTHR43047">
    <property type="entry name" value="TWO-COMPONENT HISTIDINE PROTEIN KINASE"/>
    <property type="match status" value="1"/>
</dbReference>
<feature type="domain" description="Histidine kinase" evidence="11">
    <location>
        <begin position="179"/>
        <end position="398"/>
    </location>
</feature>
<sequence length="540" mass="58299">MPQLRRLIDELADIAGRQATAHAVAAALGAHDLAILVRDSELGILLPAPGMPKTVEAGRSWRSLLERCLHENEVRAEVAVAGRACHAHALSLSGCTFILLGDTQVEFPQEFRAAMPLLAAVLKAQQELRLGRAEAEESREAAQRAHQLARALDAARASAAELNRQLRIEHQRKDEFLAMLAHELRNPLAPVVSGIEILKRGGLADPARTQRTLDVITRQLQQLTHLVDDLLDVSRVSRGLIELRRDHLDLDDVMAAAVDASRPLLESRRHHLEVLRGGAGLKVNGDRVRLVQVFSNLLNNAAKYTEPGGRIEVACDADGKEVTVRVRDNGAGIPREMLDSIFEMFTQVPGSLDRAPGGLGIGLTLVRTLVELHGGRVSAHSEGPRCGSEFRVCLPRVDAVSVPAERQPRAAHGVPQGLRVLVVDDNIDAAESLAEVLRLMGAAVVVAHDGETALRTARGDAGVPDLVLLDIGLPGMDGYETAREWRRRFGRQGRLVALTGYGSPDDMRRTAAAGFDAHLVKPVSIEQVHAVMNPSAPAAA</sequence>
<reference evidence="13" key="1">
    <citation type="submission" date="2020-08" db="EMBL/GenBank/DDBJ databases">
        <title>Ramlibacter sp. GTP1 16S ribosomal RNA gene genome sequencing and assembly.</title>
        <authorList>
            <person name="Kang M."/>
        </authorList>
    </citation>
    <scope>NUCLEOTIDE SEQUENCE</scope>
    <source>
        <strain evidence="13">GTP1</strain>
    </source>
</reference>
<dbReference type="InterPro" id="IPR011006">
    <property type="entry name" value="CheY-like_superfamily"/>
</dbReference>
<proteinExistence type="predicted"/>
<evidence type="ECO:0000256" key="3">
    <source>
        <dbReference type="ARBA" id="ARBA00012438"/>
    </source>
</evidence>
<evidence type="ECO:0000256" key="7">
    <source>
        <dbReference type="ARBA" id="ARBA00023012"/>
    </source>
</evidence>
<keyword evidence="5" id="KW-0808">Transferase</keyword>
<evidence type="ECO:0000313" key="13">
    <source>
        <dbReference type="EMBL" id="MBC5768571.1"/>
    </source>
</evidence>
<dbReference type="PRINTS" id="PR00344">
    <property type="entry name" value="BCTRLSENSOR"/>
</dbReference>
<evidence type="ECO:0000256" key="10">
    <source>
        <dbReference type="SAM" id="Coils"/>
    </source>
</evidence>
<accession>A0A923MED3</accession>
<evidence type="ECO:0000313" key="14">
    <source>
        <dbReference type="Proteomes" id="UP000596827"/>
    </source>
</evidence>
<evidence type="ECO:0000256" key="4">
    <source>
        <dbReference type="ARBA" id="ARBA00022553"/>
    </source>
</evidence>
<keyword evidence="8" id="KW-0472">Membrane</keyword>
<dbReference type="GO" id="GO:0009927">
    <property type="term" value="F:histidine phosphotransfer kinase activity"/>
    <property type="evidence" value="ECO:0007669"/>
    <property type="project" value="TreeGrafter"/>
</dbReference>
<dbReference type="SUPFAM" id="SSF47384">
    <property type="entry name" value="Homodimeric domain of signal transducing histidine kinase"/>
    <property type="match status" value="1"/>
</dbReference>
<dbReference type="FunFam" id="1.10.287.130:FF:000001">
    <property type="entry name" value="Two-component sensor histidine kinase"/>
    <property type="match status" value="1"/>
</dbReference>
<evidence type="ECO:0000256" key="5">
    <source>
        <dbReference type="ARBA" id="ARBA00022679"/>
    </source>
</evidence>
<dbReference type="Gene3D" id="3.30.565.10">
    <property type="entry name" value="Histidine kinase-like ATPase, C-terminal domain"/>
    <property type="match status" value="1"/>
</dbReference>
<dbReference type="CDD" id="cd00082">
    <property type="entry name" value="HisKA"/>
    <property type="match status" value="1"/>
</dbReference>
<dbReference type="SMART" id="SM00448">
    <property type="entry name" value="REC"/>
    <property type="match status" value="1"/>
</dbReference>
<comment type="subcellular location">
    <subcellularLocation>
        <location evidence="2">Cell inner membrane</location>
        <topology evidence="2">Multi-pass membrane protein</topology>
    </subcellularLocation>
</comment>
<gene>
    <name evidence="13" type="ORF">H8R02_29185</name>
</gene>
<dbReference type="Proteomes" id="UP000596827">
    <property type="component" value="Unassembled WGS sequence"/>
</dbReference>
<name>A0A923MED3_9BURK</name>
<dbReference type="SUPFAM" id="SSF55874">
    <property type="entry name" value="ATPase domain of HSP90 chaperone/DNA topoisomerase II/histidine kinase"/>
    <property type="match status" value="1"/>
</dbReference>
<dbReference type="Pfam" id="PF00512">
    <property type="entry name" value="HisKA"/>
    <property type="match status" value="1"/>
</dbReference>
<protein>
    <recommendedName>
        <fullName evidence="3">histidine kinase</fullName>
        <ecNumber evidence="3">2.7.13.3</ecNumber>
    </recommendedName>
</protein>
<dbReference type="AlphaFoldDB" id="A0A923MED3"/>
<evidence type="ECO:0000256" key="6">
    <source>
        <dbReference type="ARBA" id="ARBA00022777"/>
    </source>
</evidence>
<dbReference type="EC" id="2.7.13.3" evidence="3"/>
<dbReference type="SUPFAM" id="SSF52172">
    <property type="entry name" value="CheY-like"/>
    <property type="match status" value="1"/>
</dbReference>
<dbReference type="InterPro" id="IPR036097">
    <property type="entry name" value="HisK_dim/P_sf"/>
</dbReference>
<dbReference type="Gene3D" id="3.40.50.2300">
    <property type="match status" value="1"/>
</dbReference>
<dbReference type="InterPro" id="IPR004358">
    <property type="entry name" value="Sig_transdc_His_kin-like_C"/>
</dbReference>
<keyword evidence="6" id="KW-0418">Kinase</keyword>
<keyword evidence="7" id="KW-0902">Two-component regulatory system</keyword>
<evidence type="ECO:0000256" key="1">
    <source>
        <dbReference type="ARBA" id="ARBA00000085"/>
    </source>
</evidence>
<dbReference type="Pfam" id="PF02518">
    <property type="entry name" value="HATPase_c"/>
    <property type="match status" value="1"/>
</dbReference>
<keyword evidence="4 9" id="KW-0597">Phosphoprotein</keyword>
<dbReference type="RefSeq" id="WP_187085423.1">
    <property type="nucleotide sequence ID" value="NZ_JACORU010000019.1"/>
</dbReference>
<feature type="domain" description="Response regulatory" evidence="12">
    <location>
        <begin position="419"/>
        <end position="536"/>
    </location>
</feature>
<dbReference type="CDD" id="cd17580">
    <property type="entry name" value="REC_2_DhkD-like"/>
    <property type="match status" value="1"/>
</dbReference>
<dbReference type="SMART" id="SM00387">
    <property type="entry name" value="HATPase_c"/>
    <property type="match status" value="1"/>
</dbReference>
<dbReference type="SMART" id="SM00388">
    <property type="entry name" value="HisKA"/>
    <property type="match status" value="1"/>
</dbReference>
<evidence type="ECO:0000259" key="12">
    <source>
        <dbReference type="PROSITE" id="PS50110"/>
    </source>
</evidence>
<dbReference type="CDD" id="cd00075">
    <property type="entry name" value="HATPase"/>
    <property type="match status" value="1"/>
</dbReference>
<evidence type="ECO:0000256" key="9">
    <source>
        <dbReference type="PROSITE-ProRule" id="PRU00169"/>
    </source>
</evidence>
<dbReference type="InterPro" id="IPR005467">
    <property type="entry name" value="His_kinase_dom"/>
</dbReference>
<feature type="coiled-coil region" evidence="10">
    <location>
        <begin position="132"/>
        <end position="172"/>
    </location>
</feature>
<evidence type="ECO:0000256" key="8">
    <source>
        <dbReference type="ARBA" id="ARBA00023136"/>
    </source>
</evidence>
<evidence type="ECO:0000259" key="11">
    <source>
        <dbReference type="PROSITE" id="PS50109"/>
    </source>
</evidence>
<dbReference type="InterPro" id="IPR003594">
    <property type="entry name" value="HATPase_dom"/>
</dbReference>
<dbReference type="PROSITE" id="PS50109">
    <property type="entry name" value="HIS_KIN"/>
    <property type="match status" value="1"/>
</dbReference>
<keyword evidence="10" id="KW-0175">Coiled coil</keyword>
<dbReference type="PROSITE" id="PS50110">
    <property type="entry name" value="RESPONSE_REGULATORY"/>
    <property type="match status" value="1"/>
</dbReference>
<organism evidence="13 14">
    <name type="scientific">Ramlibacter albus</name>
    <dbReference type="NCBI Taxonomy" id="2079448"/>
    <lineage>
        <taxon>Bacteria</taxon>
        <taxon>Pseudomonadati</taxon>
        <taxon>Pseudomonadota</taxon>
        <taxon>Betaproteobacteria</taxon>
        <taxon>Burkholderiales</taxon>
        <taxon>Comamonadaceae</taxon>
        <taxon>Ramlibacter</taxon>
    </lineage>
</organism>
<dbReference type="GO" id="GO:0000155">
    <property type="term" value="F:phosphorelay sensor kinase activity"/>
    <property type="evidence" value="ECO:0007669"/>
    <property type="project" value="InterPro"/>
</dbReference>
<comment type="caution">
    <text evidence="13">The sequence shown here is derived from an EMBL/GenBank/DDBJ whole genome shotgun (WGS) entry which is preliminary data.</text>
</comment>
<dbReference type="PANTHER" id="PTHR43047:SF72">
    <property type="entry name" value="OSMOSENSING HISTIDINE PROTEIN KINASE SLN1"/>
    <property type="match status" value="1"/>
</dbReference>